<gene>
    <name evidence="7" type="ORF">EWM64_g542</name>
</gene>
<evidence type="ECO:0000256" key="2">
    <source>
        <dbReference type="ARBA" id="ARBA00023125"/>
    </source>
</evidence>
<dbReference type="OrthoDB" id="5952536at2759"/>
<dbReference type="PANTHER" id="PTHR13710">
    <property type="entry name" value="DNA HELICASE RECQ FAMILY MEMBER"/>
    <property type="match status" value="1"/>
</dbReference>
<accession>A0A4Z0AAW1</accession>
<dbReference type="InterPro" id="IPR011545">
    <property type="entry name" value="DEAD/DEAH_box_helicase_dom"/>
</dbReference>
<evidence type="ECO:0000259" key="6">
    <source>
        <dbReference type="Pfam" id="PF00270"/>
    </source>
</evidence>
<comment type="similarity">
    <text evidence="1">Belongs to the helicase family. RecQ subfamily.</text>
</comment>
<reference evidence="7 8" key="1">
    <citation type="submission" date="2019-02" db="EMBL/GenBank/DDBJ databases">
        <title>Genome sequencing of the rare red list fungi Hericium alpestre (H. flagellum).</title>
        <authorList>
            <person name="Buettner E."/>
            <person name="Kellner H."/>
        </authorList>
    </citation>
    <scope>NUCLEOTIDE SEQUENCE [LARGE SCALE GENOMIC DNA]</scope>
    <source>
        <strain evidence="7 8">DSM 108284</strain>
    </source>
</reference>
<dbReference type="GO" id="GO:0006310">
    <property type="term" value="P:DNA recombination"/>
    <property type="evidence" value="ECO:0007669"/>
    <property type="project" value="TreeGrafter"/>
</dbReference>
<dbReference type="Proteomes" id="UP000298061">
    <property type="component" value="Unassembled WGS sequence"/>
</dbReference>
<dbReference type="AlphaFoldDB" id="A0A4Z0AAW1"/>
<organism evidence="7 8">
    <name type="scientific">Hericium alpestre</name>
    <dbReference type="NCBI Taxonomy" id="135208"/>
    <lineage>
        <taxon>Eukaryota</taxon>
        <taxon>Fungi</taxon>
        <taxon>Dikarya</taxon>
        <taxon>Basidiomycota</taxon>
        <taxon>Agaricomycotina</taxon>
        <taxon>Agaricomycetes</taxon>
        <taxon>Russulales</taxon>
        <taxon>Hericiaceae</taxon>
        <taxon>Hericium</taxon>
    </lineage>
</organism>
<dbReference type="GO" id="GO:0005524">
    <property type="term" value="F:ATP binding"/>
    <property type="evidence" value="ECO:0007669"/>
    <property type="project" value="InterPro"/>
</dbReference>
<keyword evidence="8" id="KW-1185">Reference proteome</keyword>
<dbReference type="EC" id="5.6.2.4" evidence="5"/>
<evidence type="ECO:0000256" key="3">
    <source>
        <dbReference type="ARBA" id="ARBA00023235"/>
    </source>
</evidence>
<dbReference type="InterPro" id="IPR027417">
    <property type="entry name" value="P-loop_NTPase"/>
</dbReference>
<keyword evidence="2" id="KW-0238">DNA-binding</keyword>
<dbReference type="GO" id="GO:0006281">
    <property type="term" value="P:DNA repair"/>
    <property type="evidence" value="ECO:0007669"/>
    <property type="project" value="TreeGrafter"/>
</dbReference>
<dbReference type="GO" id="GO:0005694">
    <property type="term" value="C:chromosome"/>
    <property type="evidence" value="ECO:0007669"/>
    <property type="project" value="TreeGrafter"/>
</dbReference>
<dbReference type="EMBL" id="SFCI01000027">
    <property type="protein sequence ID" value="TFY83471.1"/>
    <property type="molecule type" value="Genomic_DNA"/>
</dbReference>
<comment type="caution">
    <text evidence="7">The sequence shown here is derived from an EMBL/GenBank/DDBJ whole genome shotgun (WGS) entry which is preliminary data.</text>
</comment>
<feature type="domain" description="DEAD/DEAH-box helicase" evidence="6">
    <location>
        <begin position="68"/>
        <end position="192"/>
    </location>
</feature>
<dbReference type="GO" id="GO:0043138">
    <property type="term" value="F:3'-5' DNA helicase activity"/>
    <property type="evidence" value="ECO:0007669"/>
    <property type="project" value="UniProtKB-EC"/>
</dbReference>
<evidence type="ECO:0000313" key="8">
    <source>
        <dbReference type="Proteomes" id="UP000298061"/>
    </source>
</evidence>
<evidence type="ECO:0000256" key="4">
    <source>
        <dbReference type="ARBA" id="ARBA00034617"/>
    </source>
</evidence>
<protein>
    <recommendedName>
        <fullName evidence="5">DNA 3'-5' helicase</fullName>
        <ecNumber evidence="5">5.6.2.4</ecNumber>
    </recommendedName>
</protein>
<evidence type="ECO:0000256" key="1">
    <source>
        <dbReference type="ARBA" id="ARBA00005446"/>
    </source>
</evidence>
<dbReference type="PANTHER" id="PTHR13710:SF105">
    <property type="entry name" value="ATP-DEPENDENT DNA HELICASE Q1"/>
    <property type="match status" value="1"/>
</dbReference>
<evidence type="ECO:0000313" key="7">
    <source>
        <dbReference type="EMBL" id="TFY83471.1"/>
    </source>
</evidence>
<comment type="catalytic activity">
    <reaction evidence="4">
        <text>Couples ATP hydrolysis with the unwinding of duplex DNA by translocating in the 3'-5' direction.</text>
        <dbReference type="EC" id="5.6.2.4"/>
    </reaction>
</comment>
<keyword evidence="3" id="KW-0413">Isomerase</keyword>
<dbReference type="STRING" id="135208.A0A4Z0AAW1"/>
<name>A0A4Z0AAW1_9AGAM</name>
<proteinExistence type="inferred from homology"/>
<dbReference type="SUPFAM" id="SSF52540">
    <property type="entry name" value="P-loop containing nucleoside triphosphate hydrolases"/>
    <property type="match status" value="1"/>
</dbReference>
<dbReference type="Gene3D" id="3.40.50.300">
    <property type="entry name" value="P-loop containing nucleotide triphosphate hydrolases"/>
    <property type="match status" value="1"/>
</dbReference>
<dbReference type="Pfam" id="PF00270">
    <property type="entry name" value="DEAD"/>
    <property type="match status" value="1"/>
</dbReference>
<dbReference type="GO" id="GO:0005737">
    <property type="term" value="C:cytoplasm"/>
    <property type="evidence" value="ECO:0007669"/>
    <property type="project" value="TreeGrafter"/>
</dbReference>
<evidence type="ECO:0000256" key="5">
    <source>
        <dbReference type="ARBA" id="ARBA00034808"/>
    </source>
</evidence>
<dbReference type="GO" id="GO:0003677">
    <property type="term" value="F:DNA binding"/>
    <property type="evidence" value="ECO:0007669"/>
    <property type="project" value="UniProtKB-KW"/>
</dbReference>
<sequence>MEPPSTQDSTLAVDTLVPIPPLSQDFLRTLDIVSDMAVGNALLFYSRVYFSSGGKIILREDQILAGVRYHERQSVIKIARTGSGKTMQIIIAALMNPRQIILVLSPLLRLQDSMVDEINKDFAGVRAIAINHALRNNFEAWKGIEAGMYNIIITSPEQCKTINGHSTRLHTLLCKNKTWPKQISGVVVDEAHGKHGLDGEYGLAREYGVDGGD</sequence>
<dbReference type="GO" id="GO:0009378">
    <property type="term" value="F:four-way junction helicase activity"/>
    <property type="evidence" value="ECO:0007669"/>
    <property type="project" value="TreeGrafter"/>
</dbReference>